<name>A0A9X1PGU5_9BACT</name>
<dbReference type="RefSeq" id="WP_234616364.1">
    <property type="nucleotide sequence ID" value="NZ_CP098806.1"/>
</dbReference>
<accession>A0A9X1PGU5</accession>
<evidence type="ECO:0000313" key="2">
    <source>
        <dbReference type="Proteomes" id="UP001139700"/>
    </source>
</evidence>
<evidence type="ECO:0000313" key="1">
    <source>
        <dbReference type="EMBL" id="MCF0043633.1"/>
    </source>
</evidence>
<reference evidence="1" key="1">
    <citation type="submission" date="2021-12" db="EMBL/GenBank/DDBJ databases">
        <title>Novel species in genus Dyadobacter.</title>
        <authorList>
            <person name="Ma C."/>
        </authorList>
    </citation>
    <scope>NUCLEOTIDE SEQUENCE</scope>
    <source>
        <strain evidence="1">CY399</strain>
    </source>
</reference>
<dbReference type="Proteomes" id="UP001139700">
    <property type="component" value="Unassembled WGS sequence"/>
</dbReference>
<dbReference type="EMBL" id="JAJTTA010000008">
    <property type="protein sequence ID" value="MCF0043633.1"/>
    <property type="molecule type" value="Genomic_DNA"/>
</dbReference>
<comment type="caution">
    <text evidence="1">The sequence shown here is derived from an EMBL/GenBank/DDBJ whole genome shotgun (WGS) entry which is preliminary data.</text>
</comment>
<organism evidence="1 2">
    <name type="scientific">Dyadobacter fanqingshengii</name>
    <dbReference type="NCBI Taxonomy" id="2906443"/>
    <lineage>
        <taxon>Bacteria</taxon>
        <taxon>Pseudomonadati</taxon>
        <taxon>Bacteroidota</taxon>
        <taxon>Cytophagia</taxon>
        <taxon>Cytophagales</taxon>
        <taxon>Spirosomataceae</taxon>
        <taxon>Dyadobacter</taxon>
    </lineage>
</organism>
<gene>
    <name evidence="1" type="ORF">LXM24_26240</name>
</gene>
<sequence length="168" mass="18955">MATEIVGEYLLNLPTAVSVLKEIMEKAGVTKITVSSTNRTADEQVSGMYGKKIKGVYVNYAKQGEAVLKVYDQAKVDGLSKADTLQLMKEELVKQLPSAVIDKKLMHVNREKDFLVFDISALAKDFVPSSKLDEFDKVARQFCAEGKFHRFLGKKEEDPEAFHFEFQR</sequence>
<protein>
    <submittedName>
        <fullName evidence="1">Uncharacterized protein</fullName>
    </submittedName>
</protein>
<keyword evidence="2" id="KW-1185">Reference proteome</keyword>
<dbReference type="AlphaFoldDB" id="A0A9X1PGU5"/>
<proteinExistence type="predicted"/>